<dbReference type="InterPro" id="IPR019225">
    <property type="entry name" value="DUF2155"/>
</dbReference>
<feature type="signal peptide" evidence="1">
    <location>
        <begin position="1"/>
        <end position="24"/>
    </location>
</feature>
<keyword evidence="1" id="KW-0732">Signal</keyword>
<proteinExistence type="predicted"/>
<comment type="caution">
    <text evidence="2">The sequence shown here is derived from an EMBL/GenBank/DDBJ whole genome shotgun (WGS) entry which is preliminary data.</text>
</comment>
<feature type="chain" id="PRO_5037181286" description="Glycosyl hydrolase family 5" evidence="1">
    <location>
        <begin position="25"/>
        <end position="138"/>
    </location>
</feature>
<evidence type="ECO:0000313" key="2">
    <source>
        <dbReference type="EMBL" id="GGF64301.1"/>
    </source>
</evidence>
<dbReference type="RefSeq" id="WP_188664027.1">
    <property type="nucleotide sequence ID" value="NZ_BMHV01000011.1"/>
</dbReference>
<name>A0A917BZ80_9PROT</name>
<reference evidence="2" key="2">
    <citation type="submission" date="2020-09" db="EMBL/GenBank/DDBJ databases">
        <authorList>
            <person name="Sun Q."/>
            <person name="Zhou Y."/>
        </authorList>
    </citation>
    <scope>NUCLEOTIDE SEQUENCE</scope>
    <source>
        <strain evidence="2">CGMCC 1.15254</strain>
    </source>
</reference>
<dbReference type="EMBL" id="BMHV01000011">
    <property type="protein sequence ID" value="GGF64301.1"/>
    <property type="molecule type" value="Genomic_DNA"/>
</dbReference>
<keyword evidence="3" id="KW-1185">Reference proteome</keyword>
<protein>
    <recommendedName>
        <fullName evidence="4">Glycosyl hydrolase family 5</fullName>
    </recommendedName>
</protein>
<evidence type="ECO:0000256" key="1">
    <source>
        <dbReference type="SAM" id="SignalP"/>
    </source>
</evidence>
<sequence length="138" mass="14907">MLSRTLWGVLGLSASLTISQAGYAEPYDTVILQGLDKVTARVSRLEAPVGQFIKFGTLEIVARKCDKRPPTETPESAAFLDISEVKPGEAASPVFRGWMFASSPALNPMEHPVYDVWVLDCKNMASNSSDNSVSVGSE</sequence>
<dbReference type="AlphaFoldDB" id="A0A917BZ80"/>
<reference evidence="2" key="1">
    <citation type="journal article" date="2014" name="Int. J. Syst. Evol. Microbiol.">
        <title>Complete genome sequence of Corynebacterium casei LMG S-19264T (=DSM 44701T), isolated from a smear-ripened cheese.</title>
        <authorList>
            <consortium name="US DOE Joint Genome Institute (JGI-PGF)"/>
            <person name="Walter F."/>
            <person name="Albersmeier A."/>
            <person name="Kalinowski J."/>
            <person name="Ruckert C."/>
        </authorList>
    </citation>
    <scope>NUCLEOTIDE SEQUENCE</scope>
    <source>
        <strain evidence="2">CGMCC 1.15254</strain>
    </source>
</reference>
<organism evidence="2 3">
    <name type="scientific">Terasakiella brassicae</name>
    <dbReference type="NCBI Taxonomy" id="1634917"/>
    <lineage>
        <taxon>Bacteria</taxon>
        <taxon>Pseudomonadati</taxon>
        <taxon>Pseudomonadota</taxon>
        <taxon>Alphaproteobacteria</taxon>
        <taxon>Rhodospirillales</taxon>
        <taxon>Terasakiellaceae</taxon>
        <taxon>Terasakiella</taxon>
    </lineage>
</organism>
<dbReference type="Proteomes" id="UP000632498">
    <property type="component" value="Unassembled WGS sequence"/>
</dbReference>
<gene>
    <name evidence="2" type="ORF">GCM10011332_17960</name>
</gene>
<accession>A0A917BZ80</accession>
<evidence type="ECO:0000313" key="3">
    <source>
        <dbReference type="Proteomes" id="UP000632498"/>
    </source>
</evidence>
<evidence type="ECO:0008006" key="4">
    <source>
        <dbReference type="Google" id="ProtNLM"/>
    </source>
</evidence>
<dbReference type="Pfam" id="PF09923">
    <property type="entry name" value="DUF2155"/>
    <property type="match status" value="1"/>
</dbReference>